<gene>
    <name evidence="8" type="ORF">BINO364_LOCUS322</name>
</gene>
<organism evidence="8 9">
    <name type="scientific">Brenthis ino</name>
    <name type="common">lesser marbled fritillary</name>
    <dbReference type="NCBI Taxonomy" id="405034"/>
    <lineage>
        <taxon>Eukaryota</taxon>
        <taxon>Metazoa</taxon>
        <taxon>Ecdysozoa</taxon>
        <taxon>Arthropoda</taxon>
        <taxon>Hexapoda</taxon>
        <taxon>Insecta</taxon>
        <taxon>Pterygota</taxon>
        <taxon>Neoptera</taxon>
        <taxon>Endopterygota</taxon>
        <taxon>Lepidoptera</taxon>
        <taxon>Glossata</taxon>
        <taxon>Ditrysia</taxon>
        <taxon>Papilionoidea</taxon>
        <taxon>Nymphalidae</taxon>
        <taxon>Heliconiinae</taxon>
        <taxon>Argynnini</taxon>
        <taxon>Brenthis</taxon>
    </lineage>
</organism>
<feature type="transmembrane region" description="Helical" evidence="6">
    <location>
        <begin position="103"/>
        <end position="124"/>
    </location>
</feature>
<evidence type="ECO:0000313" key="9">
    <source>
        <dbReference type="Proteomes" id="UP000838878"/>
    </source>
</evidence>
<dbReference type="InterPro" id="IPR043216">
    <property type="entry name" value="PAP-like"/>
</dbReference>
<dbReference type="PANTHER" id="PTHR10165:SF197">
    <property type="entry name" value="FI04477P-RELATED"/>
    <property type="match status" value="1"/>
</dbReference>
<evidence type="ECO:0000256" key="1">
    <source>
        <dbReference type="ARBA" id="ARBA00004141"/>
    </source>
</evidence>
<feature type="domain" description="Phosphatidic acid phosphatase type 2/haloperoxidase" evidence="7">
    <location>
        <begin position="107"/>
        <end position="253"/>
    </location>
</feature>
<dbReference type="Pfam" id="PF01569">
    <property type="entry name" value="PAP2"/>
    <property type="match status" value="1"/>
</dbReference>
<protein>
    <recommendedName>
        <fullName evidence="7">Phosphatidic acid phosphatase type 2/haloperoxidase domain-containing protein</fullName>
    </recommendedName>
</protein>
<dbReference type="Gene3D" id="1.20.144.10">
    <property type="entry name" value="Phosphatidic acid phosphatase type 2/haloperoxidase"/>
    <property type="match status" value="1"/>
</dbReference>
<dbReference type="GO" id="GO:0006644">
    <property type="term" value="P:phospholipid metabolic process"/>
    <property type="evidence" value="ECO:0007669"/>
    <property type="project" value="InterPro"/>
</dbReference>
<dbReference type="OrthoDB" id="8907274at2759"/>
<feature type="transmembrane region" description="Helical" evidence="6">
    <location>
        <begin position="175"/>
        <end position="196"/>
    </location>
</feature>
<dbReference type="GO" id="GO:0005886">
    <property type="term" value="C:plasma membrane"/>
    <property type="evidence" value="ECO:0007669"/>
    <property type="project" value="TreeGrafter"/>
</dbReference>
<dbReference type="PANTHER" id="PTHR10165">
    <property type="entry name" value="LIPID PHOSPHATE PHOSPHATASE"/>
    <property type="match status" value="1"/>
</dbReference>
<accession>A0A8J9UZH8</accession>
<dbReference type="Proteomes" id="UP000838878">
    <property type="component" value="Chromosome 1"/>
</dbReference>
<name>A0A8J9UZH8_9NEOP</name>
<dbReference type="GO" id="GO:0008195">
    <property type="term" value="F:phosphatidate phosphatase activity"/>
    <property type="evidence" value="ECO:0007669"/>
    <property type="project" value="TreeGrafter"/>
</dbReference>
<keyword evidence="4 6" id="KW-1133">Transmembrane helix</keyword>
<sequence length="286" mass="33159">MSREASMPIIKKFLVDIFLIAGLTFGIYATVRIWVPFERGFFCGDESLMFPYKPDTITTPTLRVVGLFLPTIAFLVCEFVLLRKEVDDKRIFNMCIPVWVRGFYCSLASFSYGCCFVELTTNIAKNIIGRLRPHFFDLCKPSVDCNLSEWQNRYIQPNEYHCLGDQTDKFHDMHISFLSGHSAWSAYTMLYLALYLEKRMVWRGTRGLRHSIQFVAVMLSWFTALSRVSDYKHHWSDVLAGYSVGLTFAILVWKWGTDILEPKNKHKPIPLHDSSHMEQRQTALPA</sequence>
<feature type="transmembrane region" description="Helical" evidence="6">
    <location>
        <begin position="208"/>
        <end position="226"/>
    </location>
</feature>
<evidence type="ECO:0000259" key="7">
    <source>
        <dbReference type="SMART" id="SM00014"/>
    </source>
</evidence>
<evidence type="ECO:0000256" key="5">
    <source>
        <dbReference type="ARBA" id="ARBA00023136"/>
    </source>
</evidence>
<dbReference type="SMART" id="SM00014">
    <property type="entry name" value="acidPPc"/>
    <property type="match status" value="1"/>
</dbReference>
<evidence type="ECO:0000313" key="8">
    <source>
        <dbReference type="EMBL" id="CAH0713128.1"/>
    </source>
</evidence>
<dbReference type="CDD" id="cd03384">
    <property type="entry name" value="PAP2_wunen"/>
    <property type="match status" value="1"/>
</dbReference>
<dbReference type="InterPro" id="IPR036938">
    <property type="entry name" value="PAP2/HPO_sf"/>
</dbReference>
<keyword evidence="9" id="KW-1185">Reference proteome</keyword>
<proteinExistence type="inferred from homology"/>
<evidence type="ECO:0000256" key="6">
    <source>
        <dbReference type="SAM" id="Phobius"/>
    </source>
</evidence>
<dbReference type="GO" id="GO:0007165">
    <property type="term" value="P:signal transduction"/>
    <property type="evidence" value="ECO:0007669"/>
    <property type="project" value="TreeGrafter"/>
</dbReference>
<feature type="transmembrane region" description="Helical" evidence="6">
    <location>
        <begin position="12"/>
        <end position="31"/>
    </location>
</feature>
<evidence type="ECO:0000256" key="4">
    <source>
        <dbReference type="ARBA" id="ARBA00022989"/>
    </source>
</evidence>
<dbReference type="InterPro" id="IPR000326">
    <property type="entry name" value="PAP2/HPO"/>
</dbReference>
<feature type="transmembrane region" description="Helical" evidence="6">
    <location>
        <begin position="238"/>
        <end position="256"/>
    </location>
</feature>
<dbReference type="GO" id="GO:0046839">
    <property type="term" value="P:phospholipid dephosphorylation"/>
    <property type="evidence" value="ECO:0007669"/>
    <property type="project" value="TreeGrafter"/>
</dbReference>
<evidence type="ECO:0000256" key="2">
    <source>
        <dbReference type="ARBA" id="ARBA00008816"/>
    </source>
</evidence>
<dbReference type="EMBL" id="OV170221">
    <property type="protein sequence ID" value="CAH0713128.1"/>
    <property type="molecule type" value="Genomic_DNA"/>
</dbReference>
<keyword evidence="3 6" id="KW-0812">Transmembrane</keyword>
<keyword evidence="5 6" id="KW-0472">Membrane</keyword>
<dbReference type="SUPFAM" id="SSF48317">
    <property type="entry name" value="Acid phosphatase/Vanadium-dependent haloperoxidase"/>
    <property type="match status" value="1"/>
</dbReference>
<feature type="non-terminal residue" evidence="8">
    <location>
        <position position="286"/>
    </location>
</feature>
<reference evidence="8" key="1">
    <citation type="submission" date="2021-12" db="EMBL/GenBank/DDBJ databases">
        <authorList>
            <person name="Martin H S."/>
        </authorList>
    </citation>
    <scope>NUCLEOTIDE SEQUENCE</scope>
</reference>
<feature type="transmembrane region" description="Helical" evidence="6">
    <location>
        <begin position="62"/>
        <end position="82"/>
    </location>
</feature>
<comment type="subcellular location">
    <subcellularLocation>
        <location evidence="1">Membrane</location>
        <topology evidence="1">Multi-pass membrane protein</topology>
    </subcellularLocation>
</comment>
<evidence type="ECO:0000256" key="3">
    <source>
        <dbReference type="ARBA" id="ARBA00022692"/>
    </source>
</evidence>
<comment type="similarity">
    <text evidence="2">Belongs to the PA-phosphatase related phosphoesterase family.</text>
</comment>
<dbReference type="AlphaFoldDB" id="A0A8J9UZH8"/>